<dbReference type="Gene3D" id="2.60.420.10">
    <property type="entry name" value="Maltose phosphorylase, domain 3"/>
    <property type="match status" value="1"/>
</dbReference>
<dbReference type="GO" id="GO:0030596">
    <property type="term" value="F:alpha-L-rhamnosidase activity"/>
    <property type="evidence" value="ECO:0007669"/>
    <property type="project" value="UniProtKB-EC"/>
</dbReference>
<sequence length="981" mass="109539">MARPPGYPVYHCAMHGLVHEQDVNDSTLIPSTLSLFLSASSNSTTMRIINAKVDGYAEQLGVDRSDITFSWAYDDDEGVSSNVEQTAWRITVGTDASLAVSSWDSGVVESSGSLGVEYRGQLEPLTRYFWRVEAHFNDGSTLTSDISTFVTGKLDSPWAGKWVGNNTSDPFYLRRQWSATKPVKQAFTVVSGLGHFVFHLNGRKVSDHEMDPGWTNYRKVVPYVLFDVTDEIRQGPNAFGVEVANGWYHGKAGGRFFQLEATGIVPKLSPNVEELEYQTFGDVLPAIVEVHVQYEDGTTEVVATDDTTWRVCESATTLANIFGSEDFDARKEPVGWTLPTFDDTTWETAQAIPVDRAPLGALTAQIQPVAVKKVYEPISITQLGVGKLIVDMGQNMAGMLEISVRGASGEVVKFSMAEKLRADNGDIEVRVDGDHLIQWGDCNVRHEYTLRGDDKGEQWKQQFSYYGGRYVRVDNARLPDDESSAFPELLAIRAHYITIKAPVIGKFSSSDQRLNDVYRLVTEAVDSNLQSTHTDCPCYEKAAWLEASQIMAPSIMFHRDVSFLYAKIFADIRADQWHAGDRDFYNGKLAQYQKEGFIGSRAPVYEIKWTSIPPGDIWDIPPWGSCIAIGPHWHHLYYGNDKVVADNYEAAKAYTKYLGSRATAEGLIEHGLGDWGNQNVHEMAKANVETATYYLDLAIIRDFAKIVGNDADAAEYGKQAETVRDNYVTRLMEFDTTTKRWGFRAKADPRLSFRLINAIFSFKAWLRGPGMTPISQAMPLMLDMVPAERAEDVLATLRHTLDTDGYSCGELSLPYVINVLRKHGYNQDILDNLVVAKEHPSYYRFCEHGETSLPEYFIDNARSRNHDMMGSILQWFYNGLAGLEPTKPGFKQFTVRPWLGKMLTNINVEYMSASGRISVVATRSGTSAIVDLVVPPNTRCSAQLDRVLPAGRVATWNSVEVAEGRSEFDLGSGRHQFIISV</sequence>
<evidence type="ECO:0000259" key="4">
    <source>
        <dbReference type="Pfam" id="PF05592"/>
    </source>
</evidence>
<gene>
    <name evidence="8" type="ORF">EHS24_005690</name>
</gene>
<feature type="domain" description="Bacterial alpha-L-rhamnosidase N-terminal" evidence="5">
    <location>
        <begin position="181"/>
        <end position="362"/>
    </location>
</feature>
<feature type="domain" description="Alpha-L-rhamnosidase C-terminal" evidence="7">
    <location>
        <begin position="882"/>
        <end position="942"/>
    </location>
</feature>
<organism evidence="8 9">
    <name type="scientific">Apiotrichum porosum</name>
    <dbReference type="NCBI Taxonomy" id="105984"/>
    <lineage>
        <taxon>Eukaryota</taxon>
        <taxon>Fungi</taxon>
        <taxon>Dikarya</taxon>
        <taxon>Basidiomycota</taxon>
        <taxon>Agaricomycotina</taxon>
        <taxon>Tremellomycetes</taxon>
        <taxon>Trichosporonales</taxon>
        <taxon>Trichosporonaceae</taxon>
        <taxon>Apiotrichum</taxon>
    </lineage>
</organism>
<dbReference type="InterPro" id="IPR008902">
    <property type="entry name" value="Rhamnosid_concanavalin"/>
</dbReference>
<dbReference type="Pfam" id="PF17390">
    <property type="entry name" value="Bac_rhamnosid_C"/>
    <property type="match status" value="1"/>
</dbReference>
<dbReference type="OrthoDB" id="10036721at2759"/>
<dbReference type="PANTHER" id="PTHR33307:SF11">
    <property type="entry name" value="ALPHA-L-RHAMNOSIDASE"/>
    <property type="match status" value="1"/>
</dbReference>
<accession>A0A427XZC9</accession>
<comment type="catalytic activity">
    <reaction evidence="1">
        <text>Hydrolysis of terminal non-reducing alpha-L-rhamnose residues in alpha-L-rhamnosides.</text>
        <dbReference type="EC" id="3.2.1.40"/>
    </reaction>
</comment>
<dbReference type="EMBL" id="RSCE01000003">
    <property type="protein sequence ID" value="RSH84181.1"/>
    <property type="molecule type" value="Genomic_DNA"/>
</dbReference>
<evidence type="ECO:0000313" key="8">
    <source>
        <dbReference type="EMBL" id="RSH84181.1"/>
    </source>
</evidence>
<dbReference type="Pfam" id="PF17389">
    <property type="entry name" value="Bac_rhamnosid6H"/>
    <property type="match status" value="1"/>
</dbReference>
<keyword evidence="9" id="KW-1185">Reference proteome</keyword>
<dbReference type="GO" id="GO:0005975">
    <property type="term" value="P:carbohydrate metabolic process"/>
    <property type="evidence" value="ECO:0007669"/>
    <property type="project" value="InterPro"/>
</dbReference>
<dbReference type="RefSeq" id="XP_028477629.1">
    <property type="nucleotide sequence ID" value="XM_028621177.1"/>
</dbReference>
<feature type="domain" description="Alpha-L-rhamnosidase six-hairpin glycosidase" evidence="6">
    <location>
        <begin position="504"/>
        <end position="879"/>
    </location>
</feature>
<dbReference type="Pfam" id="PF25788">
    <property type="entry name" value="Ig_Rha78A_N"/>
    <property type="match status" value="1"/>
</dbReference>
<evidence type="ECO:0000259" key="5">
    <source>
        <dbReference type="Pfam" id="PF08531"/>
    </source>
</evidence>
<dbReference type="Gene3D" id="2.60.120.260">
    <property type="entry name" value="Galactose-binding domain-like"/>
    <property type="match status" value="2"/>
</dbReference>
<dbReference type="Pfam" id="PF08531">
    <property type="entry name" value="Bac_rhamnosid_N"/>
    <property type="match status" value="1"/>
</dbReference>
<evidence type="ECO:0000259" key="6">
    <source>
        <dbReference type="Pfam" id="PF17389"/>
    </source>
</evidence>
<dbReference type="InterPro" id="IPR012341">
    <property type="entry name" value="6hp_glycosidase-like_sf"/>
</dbReference>
<dbReference type="InterPro" id="IPR035396">
    <property type="entry name" value="Bac_rhamnosid6H"/>
</dbReference>
<dbReference type="Gene3D" id="1.50.10.10">
    <property type="match status" value="1"/>
</dbReference>
<dbReference type="Pfam" id="PF05592">
    <property type="entry name" value="Bac_rhamnosid"/>
    <property type="match status" value="1"/>
</dbReference>
<dbReference type="InterPro" id="IPR013783">
    <property type="entry name" value="Ig-like_fold"/>
</dbReference>
<protein>
    <recommendedName>
        <fullName evidence="2">alpha-L-rhamnosidase</fullName>
        <ecNumber evidence="2">3.2.1.40</ecNumber>
    </recommendedName>
</protein>
<reference evidence="8 9" key="1">
    <citation type="submission" date="2018-11" db="EMBL/GenBank/DDBJ databases">
        <title>Genome sequence of Apiotrichum porosum DSM 27194.</title>
        <authorList>
            <person name="Aliyu H."/>
            <person name="Gorte O."/>
            <person name="Ochsenreither K."/>
        </authorList>
    </citation>
    <scope>NUCLEOTIDE SEQUENCE [LARGE SCALE GENOMIC DNA]</scope>
    <source>
        <strain evidence="8 9">DSM 27194</strain>
    </source>
</reference>
<dbReference type="InterPro" id="IPR008928">
    <property type="entry name" value="6-hairpin_glycosidase_sf"/>
</dbReference>
<dbReference type="AlphaFoldDB" id="A0A427XZC9"/>
<evidence type="ECO:0000256" key="3">
    <source>
        <dbReference type="ARBA" id="ARBA00022801"/>
    </source>
</evidence>
<proteinExistence type="predicted"/>
<keyword evidence="3" id="KW-0378">Hydrolase</keyword>
<comment type="caution">
    <text evidence="8">The sequence shown here is derived from an EMBL/GenBank/DDBJ whole genome shotgun (WGS) entry which is preliminary data.</text>
</comment>
<evidence type="ECO:0000313" key="9">
    <source>
        <dbReference type="Proteomes" id="UP000279236"/>
    </source>
</evidence>
<dbReference type="Proteomes" id="UP000279236">
    <property type="component" value="Unassembled WGS sequence"/>
</dbReference>
<dbReference type="SUPFAM" id="SSF48208">
    <property type="entry name" value="Six-hairpin glycosidases"/>
    <property type="match status" value="1"/>
</dbReference>
<evidence type="ECO:0000256" key="1">
    <source>
        <dbReference type="ARBA" id="ARBA00001445"/>
    </source>
</evidence>
<dbReference type="EC" id="3.2.1.40" evidence="2"/>
<feature type="domain" description="Alpha-L-rhamnosidase concanavalin-like" evidence="4">
    <location>
        <begin position="383"/>
        <end position="476"/>
    </location>
</feature>
<dbReference type="PANTHER" id="PTHR33307">
    <property type="entry name" value="ALPHA-RHAMNOSIDASE (EUROFUNG)"/>
    <property type="match status" value="1"/>
</dbReference>
<dbReference type="GeneID" id="39590233"/>
<dbReference type="InterPro" id="IPR013737">
    <property type="entry name" value="Bac_rhamnosid_N"/>
</dbReference>
<evidence type="ECO:0000256" key="2">
    <source>
        <dbReference type="ARBA" id="ARBA00012652"/>
    </source>
</evidence>
<name>A0A427XZC9_9TREE</name>
<dbReference type="InterPro" id="IPR016007">
    <property type="entry name" value="Alpha_rhamnosid"/>
</dbReference>
<dbReference type="Gene3D" id="2.60.40.10">
    <property type="entry name" value="Immunoglobulins"/>
    <property type="match status" value="1"/>
</dbReference>
<dbReference type="InterPro" id="IPR035398">
    <property type="entry name" value="Bac_rhamnosid_C"/>
</dbReference>
<evidence type="ECO:0000259" key="7">
    <source>
        <dbReference type="Pfam" id="PF17390"/>
    </source>
</evidence>